<gene>
    <name evidence="7" type="ORF">EKO24_022110</name>
</gene>
<keyword evidence="4" id="KW-0472">Membrane</keyword>
<reference evidence="7 8" key="1">
    <citation type="journal article" date="2019" name="Antonie Van Leeuwenhoek">
        <title>Description of 'Ca. Methylobacter oryzae' KRF1, a novel species from the environmentally important Methylobacter clade 2.</title>
        <authorList>
            <person name="Khatri K."/>
            <person name="Mohite J.A."/>
            <person name="Pandit P.S."/>
            <person name="Bahulikar R."/>
            <person name="Rahalkar M.C."/>
        </authorList>
    </citation>
    <scope>NUCLEOTIDE SEQUENCE [LARGE SCALE GENOMIC DNA]</scope>
    <source>
        <strain evidence="7 8">KRF1</strain>
    </source>
</reference>
<comment type="caution">
    <text evidence="7">The sequence shown here is derived from an EMBL/GenBank/DDBJ whole genome shotgun (WGS) entry which is preliminary data.</text>
</comment>
<dbReference type="CDD" id="cd07398">
    <property type="entry name" value="MPP_YbbF-LpxH"/>
    <property type="match status" value="1"/>
</dbReference>
<feature type="domain" description="Calcineurin-like phosphoesterase" evidence="6">
    <location>
        <begin position="7"/>
        <end position="207"/>
    </location>
</feature>
<evidence type="ECO:0000256" key="2">
    <source>
        <dbReference type="ARBA" id="ARBA00022519"/>
    </source>
</evidence>
<keyword evidence="2" id="KW-0997">Cell inner membrane</keyword>
<dbReference type="InterPro" id="IPR043461">
    <property type="entry name" value="LpxH-like"/>
</dbReference>
<accession>A0ABY3C4X5</accession>
<keyword evidence="8" id="KW-1185">Reference proteome</keyword>
<dbReference type="InterPro" id="IPR004843">
    <property type="entry name" value="Calcineurin-like_PHP"/>
</dbReference>
<dbReference type="EMBL" id="RYFG02000121">
    <property type="protein sequence ID" value="TRW89744.1"/>
    <property type="molecule type" value="Genomic_DNA"/>
</dbReference>
<evidence type="ECO:0000256" key="4">
    <source>
        <dbReference type="ARBA" id="ARBA00023136"/>
    </source>
</evidence>
<evidence type="ECO:0000256" key="1">
    <source>
        <dbReference type="ARBA" id="ARBA00022475"/>
    </source>
</evidence>
<protein>
    <submittedName>
        <fullName evidence="7">UDP-2,3-diacylglucosamine diphosphatase</fullName>
    </submittedName>
</protein>
<evidence type="ECO:0000259" key="6">
    <source>
        <dbReference type="Pfam" id="PF00149"/>
    </source>
</evidence>
<evidence type="ECO:0000256" key="3">
    <source>
        <dbReference type="ARBA" id="ARBA00022723"/>
    </source>
</evidence>
<dbReference type="InterPro" id="IPR029052">
    <property type="entry name" value="Metallo-depent_PP-like"/>
</dbReference>
<evidence type="ECO:0000313" key="8">
    <source>
        <dbReference type="Proteomes" id="UP000733744"/>
    </source>
</evidence>
<organism evidence="7 8">
    <name type="scientific">Candidatus Methylobacter oryzae</name>
    <dbReference type="NCBI Taxonomy" id="2497749"/>
    <lineage>
        <taxon>Bacteria</taxon>
        <taxon>Pseudomonadati</taxon>
        <taxon>Pseudomonadota</taxon>
        <taxon>Gammaproteobacteria</taxon>
        <taxon>Methylococcales</taxon>
        <taxon>Methylococcaceae</taxon>
        <taxon>Methylobacter</taxon>
    </lineage>
</organism>
<keyword evidence="3" id="KW-0479">Metal-binding</keyword>
<name>A0ABY3C4X5_9GAMM</name>
<keyword evidence="1" id="KW-1003">Cell membrane</keyword>
<proteinExistence type="predicted"/>
<dbReference type="Gene3D" id="3.60.21.10">
    <property type="match status" value="1"/>
</dbReference>
<evidence type="ECO:0000256" key="5">
    <source>
        <dbReference type="ARBA" id="ARBA00023211"/>
    </source>
</evidence>
<dbReference type="RefSeq" id="WP_127026662.1">
    <property type="nucleotide sequence ID" value="NZ_RYFG02000121.1"/>
</dbReference>
<sequence>MNHTTYRTIWISDLHLGSTQCRADVLLDFLKYNDSEKLYLVGDIIDFWSLSKKMYWPRDHNTVIQKVLRKARHGTQVIYVPGNHDENVRHYDSYVFGDITVKNSDVHLTSAGKQFLVVHGDEYDSIAKCHKWLAKIGSDGYDFLIEINRLLRIVRRWFGLQSNFSLAAFVKFKVKNVVQFISDYEESIVSTLRDQKLEGVICGHIHHAEIKDIDGFLYINTGDFVESCTAIVEHFNGTLELIRWNKVEVAIADDERDERLEAEM</sequence>
<dbReference type="PANTHER" id="PTHR34990:SF2">
    <property type="entry name" value="BLL8164 PROTEIN"/>
    <property type="match status" value="1"/>
</dbReference>
<dbReference type="Proteomes" id="UP000733744">
    <property type="component" value="Unassembled WGS sequence"/>
</dbReference>
<dbReference type="Pfam" id="PF00149">
    <property type="entry name" value="Metallophos"/>
    <property type="match status" value="1"/>
</dbReference>
<keyword evidence="5" id="KW-0464">Manganese</keyword>
<dbReference type="PANTHER" id="PTHR34990">
    <property type="entry name" value="UDP-2,3-DIACYLGLUCOSAMINE HYDROLASE-RELATED"/>
    <property type="match status" value="1"/>
</dbReference>
<dbReference type="SUPFAM" id="SSF56300">
    <property type="entry name" value="Metallo-dependent phosphatases"/>
    <property type="match status" value="1"/>
</dbReference>
<evidence type="ECO:0000313" key="7">
    <source>
        <dbReference type="EMBL" id="TRW89744.1"/>
    </source>
</evidence>